<dbReference type="InterPro" id="IPR001075">
    <property type="entry name" value="NIF_FeS_clus_asmbl_NifU_C"/>
</dbReference>
<comment type="caution">
    <text evidence="4">The sequence shown here is derived from an EMBL/GenBank/DDBJ whole genome shotgun (WGS) entry which is preliminary data.</text>
</comment>
<feature type="domain" description="NIF system FeS cluster assembly NifU C-terminal" evidence="3">
    <location>
        <begin position="92"/>
        <end position="158"/>
    </location>
</feature>
<reference evidence="5" key="1">
    <citation type="journal article" date="2019" name="Int. J. Syst. Evol. Microbiol.">
        <title>The Global Catalogue of Microorganisms (GCM) 10K type strain sequencing project: providing services to taxonomists for standard genome sequencing and annotation.</title>
        <authorList>
            <consortium name="The Broad Institute Genomics Platform"/>
            <consortium name="The Broad Institute Genome Sequencing Center for Infectious Disease"/>
            <person name="Wu L."/>
            <person name="Ma J."/>
        </authorList>
    </citation>
    <scope>NUCLEOTIDE SEQUENCE [LARGE SCALE GENOMIC DNA]</scope>
    <source>
        <strain evidence="5">TBRC 7912</strain>
    </source>
</reference>
<dbReference type="InterPro" id="IPR034904">
    <property type="entry name" value="FSCA_dom_sf"/>
</dbReference>
<feature type="region of interest" description="Disordered" evidence="2">
    <location>
        <begin position="175"/>
        <end position="204"/>
    </location>
</feature>
<evidence type="ECO:0000259" key="3">
    <source>
        <dbReference type="Pfam" id="PF01106"/>
    </source>
</evidence>
<dbReference type="PANTHER" id="PTHR11178">
    <property type="entry name" value="IRON-SULFUR CLUSTER SCAFFOLD PROTEIN NFU-RELATED"/>
    <property type="match status" value="1"/>
</dbReference>
<keyword evidence="5" id="KW-1185">Reference proteome</keyword>
<dbReference type="RefSeq" id="WP_386196572.1">
    <property type="nucleotide sequence ID" value="NZ_JBHSBC010000054.1"/>
</dbReference>
<name>A0ABV8FEL9_9ACTN</name>
<evidence type="ECO:0000256" key="1">
    <source>
        <dbReference type="ARBA" id="ARBA00049958"/>
    </source>
</evidence>
<feature type="compositionally biased region" description="Pro residues" evidence="2">
    <location>
        <begin position="178"/>
        <end position="190"/>
    </location>
</feature>
<accession>A0ABV8FEL9</accession>
<evidence type="ECO:0000313" key="4">
    <source>
        <dbReference type="EMBL" id="MFC3986376.1"/>
    </source>
</evidence>
<dbReference type="SUPFAM" id="SSF117916">
    <property type="entry name" value="Fe-S cluster assembly (FSCA) domain-like"/>
    <property type="match status" value="1"/>
</dbReference>
<evidence type="ECO:0000256" key="2">
    <source>
        <dbReference type="SAM" id="MobiDB-lite"/>
    </source>
</evidence>
<dbReference type="Pfam" id="PF01106">
    <property type="entry name" value="NifU"/>
    <property type="match status" value="1"/>
</dbReference>
<comment type="function">
    <text evidence="1">May be involved in the formation or repair of [Fe-S] clusters present in iron-sulfur proteins.</text>
</comment>
<organism evidence="4 5">
    <name type="scientific">Streptosporangium jomthongense</name>
    <dbReference type="NCBI Taxonomy" id="1193683"/>
    <lineage>
        <taxon>Bacteria</taxon>
        <taxon>Bacillati</taxon>
        <taxon>Actinomycetota</taxon>
        <taxon>Actinomycetes</taxon>
        <taxon>Streptosporangiales</taxon>
        <taxon>Streptosporangiaceae</taxon>
        <taxon>Streptosporangium</taxon>
    </lineage>
</organism>
<gene>
    <name evidence="4" type="ORF">ACFOYY_40035</name>
</gene>
<evidence type="ECO:0000313" key="5">
    <source>
        <dbReference type="Proteomes" id="UP001595698"/>
    </source>
</evidence>
<proteinExistence type="predicted"/>
<dbReference type="Proteomes" id="UP001595698">
    <property type="component" value="Unassembled WGS sequence"/>
</dbReference>
<dbReference type="Gene3D" id="3.30.300.130">
    <property type="entry name" value="Fe-S cluster assembly (FSCA)"/>
    <property type="match status" value="1"/>
</dbReference>
<sequence>MSETTGAQATGERVEELLAELAALGDPLARARAEELVRALVGLYGAGLERVMEIVTEEEATGVLRRVTCDPLLCGLLAVHDLHPLDTGERVRLALEEVRPHLGGHSGDVELVSVEEDTGVVRLRLRGACDGCPSSRITVRHAIERAVTGAAPEVVRVEVEGMVEGAAGDGSLLQIGTRPPPGPCPVPEPGTQPGARSGAGTVAR</sequence>
<dbReference type="EMBL" id="JBHSBC010000054">
    <property type="protein sequence ID" value="MFC3986376.1"/>
    <property type="molecule type" value="Genomic_DNA"/>
</dbReference>
<protein>
    <submittedName>
        <fullName evidence="4">NifU family protein</fullName>
    </submittedName>
</protein>